<accession>A0A8H7ZXU0</accession>
<feature type="compositionally biased region" description="Basic and acidic residues" evidence="1">
    <location>
        <begin position="38"/>
        <end position="47"/>
    </location>
</feature>
<keyword evidence="3" id="KW-1185">Reference proteome</keyword>
<evidence type="ECO:0000256" key="1">
    <source>
        <dbReference type="SAM" id="MobiDB-lite"/>
    </source>
</evidence>
<protein>
    <submittedName>
        <fullName evidence="2">Uncharacterized protein</fullName>
    </submittedName>
</protein>
<sequence length="68" mass="7876">MLGSCQVEREPDVVRDARVLTRIARRLRQPRNGQPRQPKSEPVHRGGAESCIRTGRRAVRPFSKRRFP</sequence>
<evidence type="ECO:0000313" key="3">
    <source>
        <dbReference type="Proteomes" id="UP000673691"/>
    </source>
</evidence>
<comment type="caution">
    <text evidence="2">The sequence shown here is derived from an EMBL/GenBank/DDBJ whole genome shotgun (WGS) entry which is preliminary data.</text>
</comment>
<dbReference type="Proteomes" id="UP000673691">
    <property type="component" value="Unassembled WGS sequence"/>
</dbReference>
<evidence type="ECO:0000313" key="2">
    <source>
        <dbReference type="EMBL" id="KAG5461411.1"/>
    </source>
</evidence>
<proteinExistence type="predicted"/>
<feature type="region of interest" description="Disordered" evidence="1">
    <location>
        <begin position="25"/>
        <end position="68"/>
    </location>
</feature>
<dbReference type="EMBL" id="JAEFCI010003705">
    <property type="protein sequence ID" value="KAG5461411.1"/>
    <property type="molecule type" value="Genomic_DNA"/>
</dbReference>
<gene>
    <name evidence="2" type="ORF">BJ554DRAFT_6405</name>
</gene>
<dbReference type="AlphaFoldDB" id="A0A8H7ZXU0"/>
<feature type="compositionally biased region" description="Basic residues" evidence="1">
    <location>
        <begin position="54"/>
        <end position="68"/>
    </location>
</feature>
<organism evidence="2 3">
    <name type="scientific">Olpidium bornovanus</name>
    <dbReference type="NCBI Taxonomy" id="278681"/>
    <lineage>
        <taxon>Eukaryota</taxon>
        <taxon>Fungi</taxon>
        <taxon>Fungi incertae sedis</taxon>
        <taxon>Olpidiomycota</taxon>
        <taxon>Olpidiomycotina</taxon>
        <taxon>Olpidiomycetes</taxon>
        <taxon>Olpidiales</taxon>
        <taxon>Olpidiaceae</taxon>
        <taxon>Olpidium</taxon>
    </lineage>
</organism>
<reference evidence="2 3" key="1">
    <citation type="journal article" name="Sci. Rep.">
        <title>Genome-scale phylogenetic analyses confirm Olpidium as the closest living zoosporic fungus to the non-flagellated, terrestrial fungi.</title>
        <authorList>
            <person name="Chang Y."/>
            <person name="Rochon D."/>
            <person name="Sekimoto S."/>
            <person name="Wang Y."/>
            <person name="Chovatia M."/>
            <person name="Sandor L."/>
            <person name="Salamov A."/>
            <person name="Grigoriev I.V."/>
            <person name="Stajich J.E."/>
            <person name="Spatafora J.W."/>
        </authorList>
    </citation>
    <scope>NUCLEOTIDE SEQUENCE [LARGE SCALE GENOMIC DNA]</scope>
    <source>
        <strain evidence="2">S191</strain>
    </source>
</reference>
<name>A0A8H7ZXU0_9FUNG</name>